<dbReference type="InterPro" id="IPR023827">
    <property type="entry name" value="Peptidase_S8_Asp-AS"/>
</dbReference>
<keyword evidence="8" id="KW-1185">Reference proteome</keyword>
<dbReference type="SUPFAM" id="SSF52743">
    <property type="entry name" value="Subtilisin-like"/>
    <property type="match status" value="1"/>
</dbReference>
<dbReference type="GO" id="GO:0004252">
    <property type="term" value="F:serine-type endopeptidase activity"/>
    <property type="evidence" value="ECO:0007669"/>
    <property type="project" value="InterPro"/>
</dbReference>
<dbReference type="OrthoDB" id="206201at2759"/>
<evidence type="ECO:0000313" key="8">
    <source>
        <dbReference type="Proteomes" id="UP000799440"/>
    </source>
</evidence>
<sequence>QANAPWNLARISHRARGSTEYVYNRVSNVYIYILDSGIRTSHQTFQGRAINAYNAGTSPTPSDTLGSGTHLACIAAGETYGVARGATVIGVKVFDNSGGTTVSQVISAINWAVQDMTTKGRTQRSTALLALGGAASTALNNAVASASTAGLFFAVPAGDSNTIVNTSPANEPSACTVAGSTINDARMTTSNYGSAVDIFAPGQNIIAAAIGSDTATVLRSGTPYAAAHIAGLGAYFLAMEGPRTPAALCLRLKAVATQGVLTGVPAGTVNLLAYNLSGL</sequence>
<dbReference type="PROSITE" id="PS51892">
    <property type="entry name" value="SUBTILASE"/>
    <property type="match status" value="1"/>
</dbReference>
<keyword evidence="2 7" id="KW-0645">Protease</keyword>
<evidence type="ECO:0000259" key="6">
    <source>
        <dbReference type="Pfam" id="PF00082"/>
    </source>
</evidence>
<dbReference type="PROSITE" id="PS00136">
    <property type="entry name" value="SUBTILASE_ASP"/>
    <property type="match status" value="1"/>
</dbReference>
<proteinExistence type="inferred from homology"/>
<dbReference type="InterPro" id="IPR036852">
    <property type="entry name" value="Peptidase_S8/S53_dom_sf"/>
</dbReference>
<dbReference type="InterPro" id="IPR050131">
    <property type="entry name" value="Peptidase_S8_subtilisin-like"/>
</dbReference>
<dbReference type="InterPro" id="IPR034193">
    <property type="entry name" value="PCSK9_ProteinaseK-like"/>
</dbReference>
<dbReference type="Pfam" id="PF00082">
    <property type="entry name" value="Peptidase_S8"/>
    <property type="match status" value="1"/>
</dbReference>
<evidence type="ECO:0000256" key="3">
    <source>
        <dbReference type="ARBA" id="ARBA00022801"/>
    </source>
</evidence>
<dbReference type="Gene3D" id="3.40.50.200">
    <property type="entry name" value="Peptidase S8/S53 domain"/>
    <property type="match status" value="1"/>
</dbReference>
<feature type="non-terminal residue" evidence="7">
    <location>
        <position position="1"/>
    </location>
</feature>
<gene>
    <name evidence="7" type="ORF">M011DRAFT_505531</name>
</gene>
<evidence type="ECO:0000256" key="4">
    <source>
        <dbReference type="ARBA" id="ARBA00022825"/>
    </source>
</evidence>
<dbReference type="EMBL" id="MU006585">
    <property type="protein sequence ID" value="KAF2744935.1"/>
    <property type="molecule type" value="Genomic_DNA"/>
</dbReference>
<evidence type="ECO:0000256" key="1">
    <source>
        <dbReference type="ARBA" id="ARBA00011073"/>
    </source>
</evidence>
<dbReference type="CDD" id="cd04077">
    <property type="entry name" value="Peptidases_S8_PCSK9_ProteinaseK_like"/>
    <property type="match status" value="1"/>
</dbReference>
<accession>A0A6A6V377</accession>
<dbReference type="InterPro" id="IPR015500">
    <property type="entry name" value="Peptidase_S8_subtilisin-rel"/>
</dbReference>
<dbReference type="PANTHER" id="PTHR43806">
    <property type="entry name" value="PEPTIDASE S8"/>
    <property type="match status" value="1"/>
</dbReference>
<comment type="caution">
    <text evidence="5">Lacks conserved residue(s) required for the propagation of feature annotation.</text>
</comment>
<evidence type="ECO:0000313" key="7">
    <source>
        <dbReference type="EMBL" id="KAF2744935.1"/>
    </source>
</evidence>
<organism evidence="7 8">
    <name type="scientific">Sporormia fimetaria CBS 119925</name>
    <dbReference type="NCBI Taxonomy" id="1340428"/>
    <lineage>
        <taxon>Eukaryota</taxon>
        <taxon>Fungi</taxon>
        <taxon>Dikarya</taxon>
        <taxon>Ascomycota</taxon>
        <taxon>Pezizomycotina</taxon>
        <taxon>Dothideomycetes</taxon>
        <taxon>Pleosporomycetidae</taxon>
        <taxon>Pleosporales</taxon>
        <taxon>Sporormiaceae</taxon>
        <taxon>Sporormia</taxon>
    </lineage>
</organism>
<dbReference type="PANTHER" id="PTHR43806:SF58">
    <property type="entry name" value="ALKALINE PROTEASE 1-RELATED"/>
    <property type="match status" value="1"/>
</dbReference>
<protein>
    <submittedName>
        <fullName evidence="7">Apo cuticle-degrading protease from verticillium Psalliotae</fullName>
    </submittedName>
</protein>
<dbReference type="InterPro" id="IPR000209">
    <property type="entry name" value="Peptidase_S8/S53_dom"/>
</dbReference>
<keyword evidence="3" id="KW-0378">Hydrolase</keyword>
<comment type="similarity">
    <text evidence="1 5">Belongs to the peptidase S8 family.</text>
</comment>
<dbReference type="GO" id="GO:0006508">
    <property type="term" value="P:proteolysis"/>
    <property type="evidence" value="ECO:0007669"/>
    <property type="project" value="UniProtKB-KW"/>
</dbReference>
<dbReference type="Proteomes" id="UP000799440">
    <property type="component" value="Unassembled WGS sequence"/>
</dbReference>
<dbReference type="AlphaFoldDB" id="A0A6A6V377"/>
<reference evidence="7" key="1">
    <citation type="journal article" date="2020" name="Stud. Mycol.">
        <title>101 Dothideomycetes genomes: a test case for predicting lifestyles and emergence of pathogens.</title>
        <authorList>
            <person name="Haridas S."/>
            <person name="Albert R."/>
            <person name="Binder M."/>
            <person name="Bloem J."/>
            <person name="Labutti K."/>
            <person name="Salamov A."/>
            <person name="Andreopoulos B."/>
            <person name="Baker S."/>
            <person name="Barry K."/>
            <person name="Bills G."/>
            <person name="Bluhm B."/>
            <person name="Cannon C."/>
            <person name="Castanera R."/>
            <person name="Culley D."/>
            <person name="Daum C."/>
            <person name="Ezra D."/>
            <person name="Gonzalez J."/>
            <person name="Henrissat B."/>
            <person name="Kuo A."/>
            <person name="Liang C."/>
            <person name="Lipzen A."/>
            <person name="Lutzoni F."/>
            <person name="Magnuson J."/>
            <person name="Mondo S."/>
            <person name="Nolan M."/>
            <person name="Ohm R."/>
            <person name="Pangilinan J."/>
            <person name="Park H.-J."/>
            <person name="Ramirez L."/>
            <person name="Alfaro M."/>
            <person name="Sun H."/>
            <person name="Tritt A."/>
            <person name="Yoshinaga Y."/>
            <person name="Zwiers L.-H."/>
            <person name="Turgeon B."/>
            <person name="Goodwin S."/>
            <person name="Spatafora J."/>
            <person name="Crous P."/>
            <person name="Grigoriev I."/>
        </authorList>
    </citation>
    <scope>NUCLEOTIDE SEQUENCE</scope>
    <source>
        <strain evidence="7">CBS 119925</strain>
    </source>
</reference>
<feature type="domain" description="Peptidase S8/S53" evidence="6">
    <location>
        <begin position="28"/>
        <end position="238"/>
    </location>
</feature>
<evidence type="ECO:0000256" key="5">
    <source>
        <dbReference type="PROSITE-ProRule" id="PRU01240"/>
    </source>
</evidence>
<name>A0A6A6V377_9PLEO</name>
<evidence type="ECO:0000256" key="2">
    <source>
        <dbReference type="ARBA" id="ARBA00022670"/>
    </source>
</evidence>
<keyword evidence="4" id="KW-0720">Serine protease</keyword>
<dbReference type="PRINTS" id="PR00723">
    <property type="entry name" value="SUBTILISIN"/>
</dbReference>